<dbReference type="GO" id="GO:0032456">
    <property type="term" value="P:endocytic recycling"/>
    <property type="evidence" value="ECO:0007669"/>
    <property type="project" value="InterPro"/>
</dbReference>
<dbReference type="Pfam" id="PF10474">
    <property type="entry name" value="Syndetin_C"/>
    <property type="match status" value="1"/>
</dbReference>
<protein>
    <submittedName>
        <fullName evidence="2">(California timema) hypothetical protein</fullName>
    </submittedName>
</protein>
<dbReference type="GO" id="GO:0042147">
    <property type="term" value="P:retrograde transport, endosome to Golgi"/>
    <property type="evidence" value="ECO:0007669"/>
    <property type="project" value="InterPro"/>
</dbReference>
<dbReference type="EMBL" id="OE181045">
    <property type="protein sequence ID" value="CAD7572468.1"/>
    <property type="molecule type" value="Genomic_DNA"/>
</dbReference>
<gene>
    <name evidence="2" type="ORF">TCMB3V08_LOCUS5118</name>
</gene>
<feature type="domain" description="Syndetin C-terminal" evidence="1">
    <location>
        <begin position="163"/>
        <end position="231"/>
    </location>
</feature>
<dbReference type="AlphaFoldDB" id="A0A7R9P7C6"/>
<dbReference type="GO" id="GO:1990745">
    <property type="term" value="C:EARP complex"/>
    <property type="evidence" value="ECO:0007669"/>
    <property type="project" value="InterPro"/>
</dbReference>
<accession>A0A7R9P7C6</accession>
<dbReference type="GO" id="GO:0000149">
    <property type="term" value="F:SNARE binding"/>
    <property type="evidence" value="ECO:0007669"/>
    <property type="project" value="TreeGrafter"/>
</dbReference>
<organism evidence="2">
    <name type="scientific">Timema californicum</name>
    <name type="common">California timema</name>
    <name type="synonym">Walking stick</name>
    <dbReference type="NCBI Taxonomy" id="61474"/>
    <lineage>
        <taxon>Eukaryota</taxon>
        <taxon>Metazoa</taxon>
        <taxon>Ecdysozoa</taxon>
        <taxon>Arthropoda</taxon>
        <taxon>Hexapoda</taxon>
        <taxon>Insecta</taxon>
        <taxon>Pterygota</taxon>
        <taxon>Neoptera</taxon>
        <taxon>Polyneoptera</taxon>
        <taxon>Phasmatodea</taxon>
        <taxon>Timematodea</taxon>
        <taxon>Timematoidea</taxon>
        <taxon>Timematidae</taxon>
        <taxon>Timema</taxon>
    </lineage>
</organism>
<reference evidence="2" key="1">
    <citation type="submission" date="2020-11" db="EMBL/GenBank/DDBJ databases">
        <authorList>
            <person name="Tran Van P."/>
        </authorList>
    </citation>
    <scope>NUCLEOTIDE SEQUENCE</scope>
</reference>
<evidence type="ECO:0000313" key="2">
    <source>
        <dbReference type="EMBL" id="CAD7572468.1"/>
    </source>
</evidence>
<proteinExistence type="predicted"/>
<dbReference type="PANTHER" id="PTHR13258">
    <property type="entry name" value="SYNDETIN"/>
    <property type="match status" value="1"/>
</dbReference>
<dbReference type="PANTHER" id="PTHR13258:SF0">
    <property type="entry name" value="SYNDETIN"/>
    <property type="match status" value="1"/>
</dbReference>
<sequence>MYDLQIFSMRLEEVSCRVPLSPDILNILWENVAYLCCNTFVEGGKSTTNTLTQSHRPGDAPQITKRLATLTACEQLLAPSQESTSPARDRHHAQCCPKTMTIVEEAMSRTSPPSFVLNSVIPTLLIPSLLFYELCAPYKRLSMKIDCTFGSGVEVIRRSQGFKDLYKIFSNAKKCSNGGRALMQLDFTQFLSKFEKLTSIKPIPNREFVEAYVKAYYQPDTELETWIKEHSQSRTALPVNHCRIFDKTTLSTKTMSRIPTVVRVAYLGDSLFLGNIAEDLIWLTSRLNMLGVMIGRQQTLVQKCITD</sequence>
<dbReference type="GO" id="GO:0005829">
    <property type="term" value="C:cytosol"/>
    <property type="evidence" value="ECO:0007669"/>
    <property type="project" value="GOC"/>
</dbReference>
<name>A0A7R9P7C6_TIMCA</name>
<dbReference type="InterPro" id="IPR019514">
    <property type="entry name" value="Syndetin_C"/>
</dbReference>
<evidence type="ECO:0000259" key="1">
    <source>
        <dbReference type="Pfam" id="PF10474"/>
    </source>
</evidence>
<dbReference type="InterPro" id="IPR040047">
    <property type="entry name" value="VPS50"/>
</dbReference>